<reference evidence="2" key="1">
    <citation type="submission" date="2023-06" db="EMBL/GenBank/DDBJ databases">
        <title>Genomic of Parafulvivirga corallium.</title>
        <authorList>
            <person name="Wang G."/>
        </authorList>
    </citation>
    <scope>NUCLEOTIDE SEQUENCE</scope>
    <source>
        <strain evidence="2">BMA10</strain>
    </source>
</reference>
<dbReference type="EMBL" id="JAUJEA010000006">
    <property type="protein sequence ID" value="MDN5203058.1"/>
    <property type="molecule type" value="Genomic_DNA"/>
</dbReference>
<dbReference type="Pfam" id="PF00903">
    <property type="entry name" value="Glyoxalase"/>
    <property type="match status" value="1"/>
</dbReference>
<dbReference type="Gene3D" id="3.10.180.10">
    <property type="entry name" value="2,3-Dihydroxybiphenyl 1,2-Dioxygenase, domain 1"/>
    <property type="match status" value="1"/>
</dbReference>
<evidence type="ECO:0000313" key="3">
    <source>
        <dbReference type="Proteomes" id="UP001172082"/>
    </source>
</evidence>
<evidence type="ECO:0000259" key="1">
    <source>
        <dbReference type="PROSITE" id="PS51819"/>
    </source>
</evidence>
<dbReference type="Proteomes" id="UP001172082">
    <property type="component" value="Unassembled WGS sequence"/>
</dbReference>
<dbReference type="InterPro" id="IPR050383">
    <property type="entry name" value="GlyoxalaseI/FosfomycinResist"/>
</dbReference>
<dbReference type="PANTHER" id="PTHR21366">
    <property type="entry name" value="GLYOXALASE FAMILY PROTEIN"/>
    <property type="match status" value="1"/>
</dbReference>
<dbReference type="InterPro" id="IPR037523">
    <property type="entry name" value="VOC_core"/>
</dbReference>
<keyword evidence="3" id="KW-1185">Reference proteome</keyword>
<dbReference type="InterPro" id="IPR029068">
    <property type="entry name" value="Glyas_Bleomycin-R_OHBP_Dase"/>
</dbReference>
<evidence type="ECO:0000313" key="2">
    <source>
        <dbReference type="EMBL" id="MDN5203058.1"/>
    </source>
</evidence>
<dbReference type="InterPro" id="IPR004360">
    <property type="entry name" value="Glyas_Fos-R_dOase_dom"/>
</dbReference>
<dbReference type="PROSITE" id="PS51819">
    <property type="entry name" value="VOC"/>
    <property type="match status" value="1"/>
</dbReference>
<protein>
    <submittedName>
        <fullName evidence="2">VOC family protein</fullName>
    </submittedName>
</protein>
<comment type="caution">
    <text evidence="2">The sequence shown here is derived from an EMBL/GenBank/DDBJ whole genome shotgun (WGS) entry which is preliminary data.</text>
</comment>
<feature type="domain" description="VOC" evidence="1">
    <location>
        <begin position="5"/>
        <end position="125"/>
    </location>
</feature>
<gene>
    <name evidence="2" type="ORF">QQ008_16840</name>
</gene>
<dbReference type="SUPFAM" id="SSF54593">
    <property type="entry name" value="Glyoxalase/Bleomycin resistance protein/Dihydroxybiphenyl dioxygenase"/>
    <property type="match status" value="1"/>
</dbReference>
<dbReference type="PANTHER" id="PTHR21366:SF14">
    <property type="entry name" value="GLYOXALASE DOMAIN-CONTAINING PROTEIN 5"/>
    <property type="match status" value="1"/>
</dbReference>
<dbReference type="RefSeq" id="WP_346753080.1">
    <property type="nucleotide sequence ID" value="NZ_JAUJEA010000006.1"/>
</dbReference>
<accession>A0ABT8KTV2</accession>
<name>A0ABT8KTV2_9BACT</name>
<organism evidence="2 3">
    <name type="scientific">Splendidivirga corallicola</name>
    <dbReference type="NCBI Taxonomy" id="3051826"/>
    <lineage>
        <taxon>Bacteria</taxon>
        <taxon>Pseudomonadati</taxon>
        <taxon>Bacteroidota</taxon>
        <taxon>Cytophagia</taxon>
        <taxon>Cytophagales</taxon>
        <taxon>Splendidivirgaceae</taxon>
        <taxon>Splendidivirga</taxon>
    </lineage>
</organism>
<proteinExistence type="predicted"/>
<sequence length="133" mass="15609">MNLRFLDHVALKVSDIEASANWYEEVLGLKIYRFEKEWGSFPIFALAGKSGIALFPTKKDYPKPLPPGDFRTMSHLAFNIDRENFEDAKTKLEKHGITYEFQDHDFFHSIYFSDPDGYRLEITTLLIDDEDFY</sequence>